<keyword evidence="5" id="KW-1185">Reference proteome</keyword>
<proteinExistence type="inferred from homology"/>
<evidence type="ECO:0000313" key="4">
    <source>
        <dbReference type="EMBL" id="KAK7484670.1"/>
    </source>
</evidence>
<dbReference type="Proteomes" id="UP001519460">
    <property type="component" value="Unassembled WGS sequence"/>
</dbReference>
<dbReference type="AlphaFoldDB" id="A0ABD0KCG4"/>
<dbReference type="FunFam" id="3.30.420.40:FF:000050">
    <property type="entry name" value="Actin, alpha skeletal muscle"/>
    <property type="match status" value="1"/>
</dbReference>
<gene>
    <name evidence="4" type="ORF">BaRGS_00024078</name>
</gene>
<organism evidence="4 5">
    <name type="scientific">Batillaria attramentaria</name>
    <dbReference type="NCBI Taxonomy" id="370345"/>
    <lineage>
        <taxon>Eukaryota</taxon>
        <taxon>Metazoa</taxon>
        <taxon>Spiralia</taxon>
        <taxon>Lophotrochozoa</taxon>
        <taxon>Mollusca</taxon>
        <taxon>Gastropoda</taxon>
        <taxon>Caenogastropoda</taxon>
        <taxon>Sorbeoconcha</taxon>
        <taxon>Cerithioidea</taxon>
        <taxon>Batillariidae</taxon>
        <taxon>Batillaria</taxon>
    </lineage>
</organism>
<dbReference type="Gene3D" id="3.30.420.40">
    <property type="match status" value="2"/>
</dbReference>
<comment type="function">
    <text evidence="1">Actins are highly conserved proteins that are involved in various types of cell motility and are ubiquitously expressed in all eukaryotic cells.</text>
</comment>
<dbReference type="SMART" id="SM00268">
    <property type="entry name" value="ACTIN"/>
    <property type="match status" value="1"/>
</dbReference>
<comment type="similarity">
    <text evidence="2 3">Belongs to the actin family.</text>
</comment>
<accession>A0ABD0KCG4</accession>
<evidence type="ECO:0000256" key="2">
    <source>
        <dbReference type="ARBA" id="ARBA00006752"/>
    </source>
</evidence>
<evidence type="ECO:0008006" key="6">
    <source>
        <dbReference type="Google" id="ProtNLM"/>
    </source>
</evidence>
<dbReference type="PANTHER" id="PTHR11937">
    <property type="entry name" value="ACTIN"/>
    <property type="match status" value="1"/>
</dbReference>
<dbReference type="EMBL" id="JACVVK020000206">
    <property type="protein sequence ID" value="KAK7484670.1"/>
    <property type="molecule type" value="Genomic_DNA"/>
</dbReference>
<dbReference type="FunFam" id="3.90.640.10:FF:000007">
    <property type="entry name" value="Actin like 7B"/>
    <property type="match status" value="1"/>
</dbReference>
<dbReference type="SUPFAM" id="SSF53067">
    <property type="entry name" value="Actin-like ATPase domain"/>
    <property type="match status" value="2"/>
</dbReference>
<dbReference type="PRINTS" id="PR00190">
    <property type="entry name" value="ACTIN"/>
</dbReference>
<sequence>METASHQTVVLDHGTYNIKAGFAGQDEPSVVMKSLVGRPIDGTNSSDVYLGEEAIAKKKMLKLRRTVEWKTLINWTDTEILWQHVFDKELHSDMSECPLLMSEPSPNTKYNREKSVQVAFETFNVPAFYLASAASLALQGAGLRTGLVVDLGEGPVSVVPVYESHFMEWSVFRYQVCGADLTQALMTLLTKKEATAQKMEWEVVRDMKEKYAYVAQDFEKEMQTFDVEHEKQYSLPSGEALTLGKERFQCAETLLKPGLVGYEMPGLAEHISFTIARCDATLKQDFAGNILLTGGGALLPGLKERLEHDVQAQLNGRGLDHLKAEVLAPPDRDLLVWKGGSVLASSHAFTHMCITIEDYNEYGPTLVHRKCF</sequence>
<dbReference type="InterPro" id="IPR004000">
    <property type="entry name" value="Actin"/>
</dbReference>
<name>A0ABD0KCG4_9CAEN</name>
<evidence type="ECO:0000256" key="3">
    <source>
        <dbReference type="RuleBase" id="RU000487"/>
    </source>
</evidence>
<comment type="caution">
    <text evidence="4">The sequence shown here is derived from an EMBL/GenBank/DDBJ whole genome shotgun (WGS) entry which is preliminary data.</text>
</comment>
<reference evidence="4 5" key="1">
    <citation type="journal article" date="2023" name="Sci. Data">
        <title>Genome assembly of the Korean intertidal mud-creeper Batillaria attramentaria.</title>
        <authorList>
            <person name="Patra A.K."/>
            <person name="Ho P.T."/>
            <person name="Jun S."/>
            <person name="Lee S.J."/>
            <person name="Kim Y."/>
            <person name="Won Y.J."/>
        </authorList>
    </citation>
    <scope>NUCLEOTIDE SEQUENCE [LARGE SCALE GENOMIC DNA]</scope>
    <source>
        <strain evidence="4">Wonlab-2016</strain>
    </source>
</reference>
<evidence type="ECO:0000256" key="1">
    <source>
        <dbReference type="ARBA" id="ARBA00003520"/>
    </source>
</evidence>
<protein>
    <recommendedName>
        <fullName evidence="6">Actin</fullName>
    </recommendedName>
</protein>
<dbReference type="Pfam" id="PF00022">
    <property type="entry name" value="Actin"/>
    <property type="match status" value="1"/>
</dbReference>
<dbReference type="Gene3D" id="3.90.640.10">
    <property type="entry name" value="Actin, Chain A, domain 4"/>
    <property type="match status" value="1"/>
</dbReference>
<dbReference type="InterPro" id="IPR043129">
    <property type="entry name" value="ATPase_NBD"/>
</dbReference>
<evidence type="ECO:0000313" key="5">
    <source>
        <dbReference type="Proteomes" id="UP001519460"/>
    </source>
</evidence>
<dbReference type="FunFam" id="3.30.420.40:FF:000058">
    <property type="entry name" value="Putative actin-related protein 5"/>
    <property type="match status" value="1"/>
</dbReference>